<dbReference type="Gene3D" id="3.30.1450.10">
    <property type="match status" value="1"/>
</dbReference>
<dbReference type="AlphaFoldDB" id="A0A381TDP3"/>
<name>A0A381TDP3_9ZZZZ</name>
<sequence length="150" mass="16602">MKYINLNKTLVIILSLHLFSCAPIIENRGYVFDEKVIGKVEIGKTNASQILELLGTPSTTSTINATTWYYVYSKAETTAFNPPTITKRRVLTVGFDEKSQVENIGEYGLEDGNIISYVERSTPTRGRELTIIQQLFGNLGRLGAGNLPGN</sequence>
<evidence type="ECO:0000313" key="5">
    <source>
        <dbReference type="EMBL" id="SVA14246.1"/>
    </source>
</evidence>
<keyword evidence="2" id="KW-0472">Membrane</keyword>
<gene>
    <name evidence="5" type="ORF">METZ01_LOCUS67100</name>
</gene>
<evidence type="ECO:0000259" key="4">
    <source>
        <dbReference type="Pfam" id="PF04355"/>
    </source>
</evidence>
<dbReference type="InterPro" id="IPR037873">
    <property type="entry name" value="BamE-like"/>
</dbReference>
<keyword evidence="3" id="KW-0998">Cell outer membrane</keyword>
<proteinExistence type="predicted"/>
<dbReference type="InterPro" id="IPR026592">
    <property type="entry name" value="BamE"/>
</dbReference>
<evidence type="ECO:0000256" key="1">
    <source>
        <dbReference type="ARBA" id="ARBA00022729"/>
    </source>
</evidence>
<dbReference type="GO" id="GO:1990063">
    <property type="term" value="C:Bam protein complex"/>
    <property type="evidence" value="ECO:0007669"/>
    <property type="project" value="TreeGrafter"/>
</dbReference>
<organism evidence="5">
    <name type="scientific">marine metagenome</name>
    <dbReference type="NCBI Taxonomy" id="408172"/>
    <lineage>
        <taxon>unclassified sequences</taxon>
        <taxon>metagenomes</taxon>
        <taxon>ecological metagenomes</taxon>
    </lineage>
</organism>
<dbReference type="InterPro" id="IPR007450">
    <property type="entry name" value="BamE_dom"/>
</dbReference>
<dbReference type="GO" id="GO:0030674">
    <property type="term" value="F:protein-macromolecule adaptor activity"/>
    <property type="evidence" value="ECO:0007669"/>
    <property type="project" value="TreeGrafter"/>
</dbReference>
<dbReference type="EMBL" id="UINC01004427">
    <property type="protein sequence ID" value="SVA14246.1"/>
    <property type="molecule type" value="Genomic_DNA"/>
</dbReference>
<dbReference type="Pfam" id="PF04355">
    <property type="entry name" value="BamE"/>
    <property type="match status" value="1"/>
</dbReference>
<dbReference type="GO" id="GO:0043165">
    <property type="term" value="P:Gram-negative-bacterium-type cell outer membrane assembly"/>
    <property type="evidence" value="ECO:0007669"/>
    <property type="project" value="TreeGrafter"/>
</dbReference>
<accession>A0A381TDP3</accession>
<keyword evidence="1" id="KW-0732">Signal</keyword>
<feature type="domain" description="Outer membrane protein assembly factor BamE" evidence="4">
    <location>
        <begin position="29"/>
        <end position="104"/>
    </location>
</feature>
<dbReference type="GO" id="GO:0051205">
    <property type="term" value="P:protein insertion into membrane"/>
    <property type="evidence" value="ECO:0007669"/>
    <property type="project" value="TreeGrafter"/>
</dbReference>
<evidence type="ECO:0000256" key="3">
    <source>
        <dbReference type="ARBA" id="ARBA00023237"/>
    </source>
</evidence>
<protein>
    <recommendedName>
        <fullName evidence="4">Outer membrane protein assembly factor BamE domain-containing protein</fullName>
    </recommendedName>
</protein>
<reference evidence="5" key="1">
    <citation type="submission" date="2018-05" db="EMBL/GenBank/DDBJ databases">
        <authorList>
            <person name="Lanie J.A."/>
            <person name="Ng W.-L."/>
            <person name="Kazmierczak K.M."/>
            <person name="Andrzejewski T.M."/>
            <person name="Davidsen T.M."/>
            <person name="Wayne K.J."/>
            <person name="Tettelin H."/>
            <person name="Glass J.I."/>
            <person name="Rusch D."/>
            <person name="Podicherti R."/>
            <person name="Tsui H.-C.T."/>
            <person name="Winkler M.E."/>
        </authorList>
    </citation>
    <scope>NUCLEOTIDE SEQUENCE</scope>
</reference>
<dbReference type="PANTHER" id="PTHR37482:SF1">
    <property type="entry name" value="OUTER MEMBRANE PROTEIN ASSEMBLY FACTOR BAME"/>
    <property type="match status" value="1"/>
</dbReference>
<evidence type="ECO:0000256" key="2">
    <source>
        <dbReference type="ARBA" id="ARBA00023136"/>
    </source>
</evidence>
<dbReference type="PANTHER" id="PTHR37482">
    <property type="entry name" value="OUTER MEMBRANE PROTEIN ASSEMBLY FACTOR BAME"/>
    <property type="match status" value="1"/>
</dbReference>